<dbReference type="Proteomes" id="UP000439903">
    <property type="component" value="Unassembled WGS sequence"/>
</dbReference>
<evidence type="ECO:0000313" key="2">
    <source>
        <dbReference type="EMBL" id="KAF0361822.1"/>
    </source>
</evidence>
<dbReference type="OrthoDB" id="2339265at2759"/>
<dbReference type="PROSITE" id="PS50011">
    <property type="entry name" value="PROTEIN_KINASE_DOM"/>
    <property type="match status" value="1"/>
</dbReference>
<dbReference type="Gene3D" id="1.10.510.10">
    <property type="entry name" value="Transferase(Phosphotransferase) domain 1"/>
    <property type="match status" value="1"/>
</dbReference>
<dbReference type="Gene3D" id="1.10.150.50">
    <property type="entry name" value="Transcription Factor, Ets-1"/>
    <property type="match status" value="1"/>
</dbReference>
<dbReference type="SUPFAM" id="SSF56112">
    <property type="entry name" value="Protein kinase-like (PK-like)"/>
    <property type="match status" value="1"/>
</dbReference>
<keyword evidence="2" id="KW-0808">Transferase</keyword>
<sequence length="568" mass="65892">MSTSTRKIISLPTINEVEGYKTTVDLINFLRNQDLELDDDDFKIIYDQKIIGSEFLVLSVDELMQVGFKLGPAKRIVGLIEKIKGEGQAVKHKKSDLYFEIMDQISNPSKWAKEWTKNSKQKDGILFRNHRPANASDIPIQFYHQVFEKFINFARDCQISEEERELVLELASEMSGVFSEASERADDFRRWLELFFDDEIDIRPQESNKVHKSSGIGERMTGGSIYPKIGRDRVLLANLEVKPEPGTNGDSYIQNDAYYKEFVIKSREYGSEFYNRTCLPAFLINLEGPNLSICGAVCVPFIVCDRLTLIFPLDIIVYDRAIADYVSRTFIALKKSIHILKDYYKSVYESREMTCNASPWLPCINKIDLEEGTATIKYEERHSMNRNLWIVKIQTENTQEKGLVKFTQTYSKEAHSTCFELGLAPKLWAVNNLQKDWKIVVMGYLEEYKPLCTFPSEIILKTKDAVKNAAKLFHDSGYVHGDLRDENIMIKYENEEIDIKFVDFDWAGREGKAKYPESLNPTINWHPDVGRHKLIKKEHDLHLVDDIWLNIMPDDEPSKKRRRLSKWV</sequence>
<keyword evidence="2" id="KW-0418">Kinase</keyword>
<accession>A0A8H3ZY52</accession>
<dbReference type="GO" id="GO:0005524">
    <property type="term" value="F:ATP binding"/>
    <property type="evidence" value="ECO:0007669"/>
    <property type="project" value="InterPro"/>
</dbReference>
<dbReference type="GO" id="GO:0004672">
    <property type="term" value="F:protein kinase activity"/>
    <property type="evidence" value="ECO:0007669"/>
    <property type="project" value="InterPro"/>
</dbReference>
<protein>
    <submittedName>
        <fullName evidence="2">Protein kinase-like domain containing protein</fullName>
    </submittedName>
</protein>
<dbReference type="AlphaFoldDB" id="A0A8H3ZY52"/>
<proteinExistence type="predicted"/>
<evidence type="ECO:0000259" key="1">
    <source>
        <dbReference type="PROSITE" id="PS50011"/>
    </source>
</evidence>
<name>A0A8H3ZY52_GIGMA</name>
<feature type="domain" description="Protein kinase" evidence="1">
    <location>
        <begin position="333"/>
        <end position="568"/>
    </location>
</feature>
<organism evidence="2 3">
    <name type="scientific">Gigaspora margarita</name>
    <dbReference type="NCBI Taxonomy" id="4874"/>
    <lineage>
        <taxon>Eukaryota</taxon>
        <taxon>Fungi</taxon>
        <taxon>Fungi incertae sedis</taxon>
        <taxon>Mucoromycota</taxon>
        <taxon>Glomeromycotina</taxon>
        <taxon>Glomeromycetes</taxon>
        <taxon>Diversisporales</taxon>
        <taxon>Gigasporaceae</taxon>
        <taxon>Gigaspora</taxon>
    </lineage>
</organism>
<evidence type="ECO:0000313" key="3">
    <source>
        <dbReference type="Proteomes" id="UP000439903"/>
    </source>
</evidence>
<dbReference type="EMBL" id="WTPW01002871">
    <property type="protein sequence ID" value="KAF0361822.1"/>
    <property type="molecule type" value="Genomic_DNA"/>
</dbReference>
<keyword evidence="3" id="KW-1185">Reference proteome</keyword>
<gene>
    <name evidence="2" type="ORF">F8M41_014112</name>
</gene>
<dbReference type="InterPro" id="IPR013761">
    <property type="entry name" value="SAM/pointed_sf"/>
</dbReference>
<comment type="caution">
    <text evidence="2">The sequence shown here is derived from an EMBL/GenBank/DDBJ whole genome shotgun (WGS) entry which is preliminary data.</text>
</comment>
<reference evidence="2 3" key="1">
    <citation type="journal article" date="2019" name="Environ. Microbiol.">
        <title>At the nexus of three kingdoms: the genome of the mycorrhizal fungus Gigaspora margarita provides insights into plant, endobacterial and fungal interactions.</title>
        <authorList>
            <person name="Venice F."/>
            <person name="Ghignone S."/>
            <person name="Salvioli di Fossalunga A."/>
            <person name="Amselem J."/>
            <person name="Novero M."/>
            <person name="Xianan X."/>
            <person name="Sedzielewska Toro K."/>
            <person name="Morin E."/>
            <person name="Lipzen A."/>
            <person name="Grigoriev I.V."/>
            <person name="Henrissat B."/>
            <person name="Martin F.M."/>
            <person name="Bonfante P."/>
        </authorList>
    </citation>
    <scope>NUCLEOTIDE SEQUENCE [LARGE SCALE GENOMIC DNA]</scope>
    <source>
        <strain evidence="2 3">BEG34</strain>
    </source>
</reference>
<dbReference type="InterPro" id="IPR011009">
    <property type="entry name" value="Kinase-like_dom_sf"/>
</dbReference>
<dbReference type="InterPro" id="IPR000719">
    <property type="entry name" value="Prot_kinase_dom"/>
</dbReference>